<dbReference type="OrthoDB" id="3041043at2759"/>
<dbReference type="KEGG" id="mrr:Moror_12941"/>
<sequence length="271" mass="31115">MSLTTLPYPTQRPFLDGVSLHDLLRSLPQISQAMVTQVETYKHMVFSTDRLYSPFFSQHDQVLFRVMQAHTGALISGSSVVALLARARFRVADLDVFVNMQYVPVVGHFLMNARYVFKPMETTMDGKKKEMVQQPSNFYDTVESESKSWVPNTADCQNKGRPIHVIMGFHSMAVMNFVTATEIISLYPYNTFILMKNLYLMDLDDPKVMQAKLKYKSRGWESVTMISASEALCHDFEWSLKMRSVGGEHCWVIQLPPLEEYNMTDTWGPKL</sequence>
<dbReference type="Proteomes" id="UP000017559">
    <property type="component" value="Unassembled WGS sequence"/>
</dbReference>
<reference evidence="1 2" key="1">
    <citation type="journal article" date="2014" name="BMC Genomics">
        <title>Genome and secretome analysis of the hemibiotrophic fungal pathogen, Moniliophthora roreri, which causes frosty pod rot disease of cacao: mechanisms of the biotrophic and necrotrophic phases.</title>
        <authorList>
            <person name="Meinhardt L.W."/>
            <person name="Costa G.G.L."/>
            <person name="Thomazella D.P.T."/>
            <person name="Teixeira P.J.P.L."/>
            <person name="Carazzolle M.F."/>
            <person name="Schuster S.C."/>
            <person name="Carlson J.E."/>
            <person name="Guiltinan M.J."/>
            <person name="Mieczkowski P."/>
            <person name="Farmer A."/>
            <person name="Ramaraj T."/>
            <person name="Crozier J."/>
            <person name="Davis R.E."/>
            <person name="Shao J."/>
            <person name="Melnick R.L."/>
            <person name="Pereira G.A.G."/>
            <person name="Bailey B.A."/>
        </authorList>
    </citation>
    <scope>NUCLEOTIDE SEQUENCE [LARGE SCALE GENOMIC DNA]</scope>
    <source>
        <strain evidence="1 2">MCA 2997</strain>
    </source>
</reference>
<evidence type="ECO:0000313" key="2">
    <source>
        <dbReference type="Proteomes" id="UP000017559"/>
    </source>
</evidence>
<evidence type="ECO:0000313" key="1">
    <source>
        <dbReference type="EMBL" id="ESK93948.1"/>
    </source>
</evidence>
<proteinExistence type="predicted"/>
<dbReference type="EMBL" id="AWSO01000161">
    <property type="protein sequence ID" value="ESK93948.1"/>
    <property type="molecule type" value="Genomic_DNA"/>
</dbReference>
<dbReference type="STRING" id="1381753.V2X479"/>
<protein>
    <submittedName>
        <fullName evidence="1">Uncharacterized protein</fullName>
    </submittedName>
</protein>
<gene>
    <name evidence="1" type="ORF">Moror_12941</name>
</gene>
<keyword evidence="2" id="KW-1185">Reference proteome</keyword>
<dbReference type="AlphaFoldDB" id="V2X479"/>
<name>V2X479_MONRO</name>
<organism evidence="1 2">
    <name type="scientific">Moniliophthora roreri (strain MCA 2997)</name>
    <name type="common">Cocoa frosty pod rot fungus</name>
    <name type="synonym">Crinipellis roreri</name>
    <dbReference type="NCBI Taxonomy" id="1381753"/>
    <lineage>
        <taxon>Eukaryota</taxon>
        <taxon>Fungi</taxon>
        <taxon>Dikarya</taxon>
        <taxon>Basidiomycota</taxon>
        <taxon>Agaricomycotina</taxon>
        <taxon>Agaricomycetes</taxon>
        <taxon>Agaricomycetidae</taxon>
        <taxon>Agaricales</taxon>
        <taxon>Marasmiineae</taxon>
        <taxon>Marasmiaceae</taxon>
        <taxon>Moniliophthora</taxon>
    </lineage>
</organism>
<accession>V2X479</accession>
<dbReference type="HOGENOM" id="CLU_036419_0_0_1"/>
<comment type="caution">
    <text evidence="1">The sequence shown here is derived from an EMBL/GenBank/DDBJ whole genome shotgun (WGS) entry which is preliminary data.</text>
</comment>